<dbReference type="InterPro" id="IPR004378">
    <property type="entry name" value="F420H2_quin_Rdtase"/>
</dbReference>
<organism evidence="1 2">
    <name type="scientific">Prescottella agglutinans</name>
    <dbReference type="NCBI Taxonomy" id="1644129"/>
    <lineage>
        <taxon>Bacteria</taxon>
        <taxon>Bacillati</taxon>
        <taxon>Actinomycetota</taxon>
        <taxon>Actinomycetes</taxon>
        <taxon>Mycobacteriales</taxon>
        <taxon>Nocardiaceae</taxon>
        <taxon>Prescottella</taxon>
    </lineage>
</organism>
<sequence length="178" mass="19409">MGVRPTVVGCVHDNHLLRRRFDSLSQCEGQAVVRAAVRRGDTLARTRGGGIVPLPRSLAKANRVGLNRVAVLVAGHLPGFALVHHQGRRSGRSYTTPVNAFRMGNGYRLAPTYGADSDWVRNVLAAGEFDLTVRGRTVHLVEPKLETDRSARWAPAPVAVVLRRVGADKYLQCRQDGA</sequence>
<dbReference type="EMBL" id="RKLP01000007">
    <property type="protein sequence ID" value="RVW08943.1"/>
    <property type="molecule type" value="Genomic_DNA"/>
</dbReference>
<name>A0A438BD55_9NOCA</name>
<reference evidence="1 2" key="1">
    <citation type="submission" date="2018-11" db="EMBL/GenBank/DDBJ databases">
        <title>Rhodococcus spongicola sp. nov. and Rhodococcus xishaensis sp. nov. from marine sponges.</title>
        <authorList>
            <person name="Li L."/>
            <person name="Lin H.W."/>
        </authorList>
    </citation>
    <scope>NUCLEOTIDE SEQUENCE [LARGE SCALE GENOMIC DNA]</scope>
    <source>
        <strain evidence="1 2">CCTCC AB2014297</strain>
    </source>
</reference>
<dbReference type="NCBIfam" id="TIGR00026">
    <property type="entry name" value="hi_GC_TIGR00026"/>
    <property type="match status" value="1"/>
</dbReference>
<dbReference type="Gene3D" id="2.30.110.10">
    <property type="entry name" value="Electron Transport, Fmn-binding Protein, Chain A"/>
    <property type="match status" value="1"/>
</dbReference>
<accession>A0A438BD55</accession>
<dbReference type="InterPro" id="IPR012349">
    <property type="entry name" value="Split_barrel_FMN-bd"/>
</dbReference>
<dbReference type="OrthoDB" id="3778270at2"/>
<dbReference type="Proteomes" id="UP000286208">
    <property type="component" value="Unassembled WGS sequence"/>
</dbReference>
<dbReference type="Pfam" id="PF04075">
    <property type="entry name" value="F420H2_quin_red"/>
    <property type="match status" value="1"/>
</dbReference>
<gene>
    <name evidence="1" type="ORF">EGT67_14890</name>
</gene>
<evidence type="ECO:0000313" key="2">
    <source>
        <dbReference type="Proteomes" id="UP000286208"/>
    </source>
</evidence>
<dbReference type="AlphaFoldDB" id="A0A438BD55"/>
<dbReference type="GO" id="GO:0016491">
    <property type="term" value="F:oxidoreductase activity"/>
    <property type="evidence" value="ECO:0007669"/>
    <property type="project" value="InterPro"/>
</dbReference>
<proteinExistence type="predicted"/>
<protein>
    <submittedName>
        <fullName evidence="1">Nitroreductase family deazaflavin-dependent oxidoreductase</fullName>
    </submittedName>
</protein>
<evidence type="ECO:0000313" key="1">
    <source>
        <dbReference type="EMBL" id="RVW08943.1"/>
    </source>
</evidence>
<keyword evidence="2" id="KW-1185">Reference proteome</keyword>
<comment type="caution">
    <text evidence="1">The sequence shown here is derived from an EMBL/GenBank/DDBJ whole genome shotgun (WGS) entry which is preliminary data.</text>
</comment>